<dbReference type="PROSITE" id="PS50235">
    <property type="entry name" value="USP_3"/>
    <property type="match status" value="1"/>
</dbReference>
<dbReference type="EC" id="3.4.19.12" evidence="6"/>
<dbReference type="AlphaFoldDB" id="A0A1R1PYS2"/>
<feature type="compositionally biased region" description="Basic and acidic residues" evidence="7">
    <location>
        <begin position="308"/>
        <end position="326"/>
    </location>
</feature>
<dbReference type="PANTHER" id="PTHR43982">
    <property type="entry name" value="UBIQUITIN CARBOXYL-TERMINAL HYDROLASE"/>
    <property type="match status" value="1"/>
</dbReference>
<keyword evidence="2 6" id="KW-0645">Protease</keyword>
<dbReference type="EMBL" id="LSSK01000017">
    <property type="protein sequence ID" value="OMH86095.1"/>
    <property type="molecule type" value="Genomic_DNA"/>
</dbReference>
<evidence type="ECO:0000256" key="3">
    <source>
        <dbReference type="ARBA" id="ARBA00022786"/>
    </source>
</evidence>
<dbReference type="InterPro" id="IPR044635">
    <property type="entry name" value="UBP14-like"/>
</dbReference>
<dbReference type="OrthoDB" id="333239at2759"/>
<dbReference type="InterPro" id="IPR038765">
    <property type="entry name" value="Papain-like_cys_pep_sf"/>
</dbReference>
<evidence type="ECO:0000256" key="5">
    <source>
        <dbReference type="ARBA" id="ARBA00022807"/>
    </source>
</evidence>
<evidence type="ECO:0000256" key="4">
    <source>
        <dbReference type="ARBA" id="ARBA00022801"/>
    </source>
</evidence>
<reference evidence="10" key="1">
    <citation type="submission" date="2017-01" db="EMBL/GenBank/DDBJ databases">
        <authorList>
            <person name="Wang Y."/>
            <person name="White M."/>
            <person name="Kvist S."/>
            <person name="Moncalvo J.-M."/>
        </authorList>
    </citation>
    <scope>NUCLEOTIDE SEQUENCE [LARGE SCALE GENOMIC DNA]</scope>
    <source>
        <strain evidence="10">COL-18-3</strain>
    </source>
</reference>
<evidence type="ECO:0000259" key="8">
    <source>
        <dbReference type="PROSITE" id="PS50235"/>
    </source>
</evidence>
<feature type="region of interest" description="Disordered" evidence="7">
    <location>
        <begin position="308"/>
        <end position="341"/>
    </location>
</feature>
<dbReference type="GO" id="GO:0061136">
    <property type="term" value="P:regulation of proteasomal protein catabolic process"/>
    <property type="evidence" value="ECO:0007669"/>
    <property type="project" value="TreeGrafter"/>
</dbReference>
<dbReference type="InterPro" id="IPR018200">
    <property type="entry name" value="USP_CS"/>
</dbReference>
<accession>A0A1R1PYS2</accession>
<comment type="similarity">
    <text evidence="6">Belongs to the peptidase C19 family.</text>
</comment>
<dbReference type="PANTHER" id="PTHR43982:SF1">
    <property type="entry name" value="UBIQUITIN CARBOXYL-TERMINAL HYDROLASE 14"/>
    <property type="match status" value="1"/>
</dbReference>
<dbReference type="InterPro" id="IPR001394">
    <property type="entry name" value="Peptidase_C19_UCH"/>
</dbReference>
<comment type="caution">
    <text evidence="9">The sequence shown here is derived from an EMBL/GenBank/DDBJ whole genome shotgun (WGS) entry which is preliminary data.</text>
</comment>
<dbReference type="CDD" id="cd02657">
    <property type="entry name" value="Peptidase_C19A"/>
    <property type="match status" value="1"/>
</dbReference>
<gene>
    <name evidence="9" type="ORF">AX774_g324</name>
</gene>
<organism evidence="9 10">
    <name type="scientific">Zancudomyces culisetae</name>
    <name type="common">Gut fungus</name>
    <name type="synonym">Smittium culisetae</name>
    <dbReference type="NCBI Taxonomy" id="1213189"/>
    <lineage>
        <taxon>Eukaryota</taxon>
        <taxon>Fungi</taxon>
        <taxon>Fungi incertae sedis</taxon>
        <taxon>Zoopagomycota</taxon>
        <taxon>Kickxellomycotina</taxon>
        <taxon>Harpellomycetes</taxon>
        <taxon>Harpellales</taxon>
        <taxon>Legeriomycetaceae</taxon>
        <taxon>Zancudomyces</taxon>
    </lineage>
</organism>
<evidence type="ECO:0000313" key="10">
    <source>
        <dbReference type="Proteomes" id="UP000188320"/>
    </source>
</evidence>
<dbReference type="PROSITE" id="PS00972">
    <property type="entry name" value="USP_1"/>
    <property type="match status" value="1"/>
</dbReference>
<dbReference type="GO" id="GO:0004843">
    <property type="term" value="F:cysteine-type deubiquitinase activity"/>
    <property type="evidence" value="ECO:0007669"/>
    <property type="project" value="UniProtKB-UniRule"/>
</dbReference>
<evidence type="ECO:0000313" key="9">
    <source>
        <dbReference type="EMBL" id="OMH86095.1"/>
    </source>
</evidence>
<evidence type="ECO:0000256" key="2">
    <source>
        <dbReference type="ARBA" id="ARBA00022670"/>
    </source>
</evidence>
<dbReference type="SUPFAM" id="SSF54001">
    <property type="entry name" value="Cysteine proteinases"/>
    <property type="match status" value="1"/>
</dbReference>
<dbReference type="InterPro" id="IPR028889">
    <property type="entry name" value="USP"/>
</dbReference>
<feature type="domain" description="USP" evidence="8">
    <location>
        <begin position="35"/>
        <end position="449"/>
    </location>
</feature>
<dbReference type="Pfam" id="PF00443">
    <property type="entry name" value="UCH"/>
    <property type="match status" value="1"/>
</dbReference>
<evidence type="ECO:0000256" key="6">
    <source>
        <dbReference type="RuleBase" id="RU366025"/>
    </source>
</evidence>
<keyword evidence="3 6" id="KW-0833">Ubl conjugation pathway</keyword>
<proteinExistence type="inferred from homology"/>
<dbReference type="Proteomes" id="UP000188320">
    <property type="component" value="Unassembled WGS sequence"/>
</dbReference>
<evidence type="ECO:0000256" key="7">
    <source>
        <dbReference type="SAM" id="MobiDB-lite"/>
    </source>
</evidence>
<evidence type="ECO:0000256" key="1">
    <source>
        <dbReference type="ARBA" id="ARBA00000707"/>
    </source>
</evidence>
<comment type="catalytic activity">
    <reaction evidence="1 6">
        <text>Thiol-dependent hydrolysis of ester, thioester, amide, peptide and isopeptide bonds formed by the C-terminal Gly of ubiquitin (a 76-residue protein attached to proteins as an intracellular targeting signal).</text>
        <dbReference type="EC" id="3.4.19.12"/>
    </reaction>
</comment>
<dbReference type="GO" id="GO:0043161">
    <property type="term" value="P:proteasome-mediated ubiquitin-dependent protein catabolic process"/>
    <property type="evidence" value="ECO:0007669"/>
    <property type="project" value="InterPro"/>
</dbReference>
<dbReference type="Gene3D" id="3.90.70.10">
    <property type="entry name" value="Cysteine proteinases"/>
    <property type="match status" value="1"/>
</dbReference>
<dbReference type="PROSITE" id="PS00973">
    <property type="entry name" value="USP_2"/>
    <property type="match status" value="1"/>
</dbReference>
<feature type="compositionally biased region" description="Polar residues" evidence="7">
    <location>
        <begin position="329"/>
        <end position="341"/>
    </location>
</feature>
<dbReference type="GO" id="GO:0070628">
    <property type="term" value="F:proteasome binding"/>
    <property type="evidence" value="ECO:0007669"/>
    <property type="project" value="TreeGrafter"/>
</dbReference>
<protein>
    <recommendedName>
        <fullName evidence="6">Ubiquitin carboxyl-terminal hydrolase</fullName>
        <ecNumber evidence="6">3.4.19.12</ecNumber>
    </recommendedName>
</protein>
<name>A0A1R1PYS2_ZANCU</name>
<keyword evidence="10" id="KW-1185">Reference proteome</keyword>
<keyword evidence="5 6" id="KW-0788">Thiol protease</keyword>
<sequence>MMGSTTKIPSPPPVPTKFYEDMSTEEINKALNIPVGLVNLGNTCYFNATLQCMKASKELKEAISKPQTAQISTATTNPSDKLQKNLLESVKQVFSSMDTTDQEAISPVKLLSSLQALYPQFAEREQSGMAYKQQDAEECWNVIMNTLAAQLKVEGGSKNLIDSYFGGEMVTTYKCKEAPDEMETTKVDAFRKLDCRIDKSVLYLQQGLKLSLNQTIEKHSETLNKDVEYIASSQISRLPKYLTVNYLRFFWKTKESVEAKVVKRVVFPTELDLGEFVTSDLMEKMAPLRSYFKNAAVEEETQKKRARLEIQKENDRQLNIQRERVDTPPSRSGSPGLTSASTTDCNALIHPSLKSDIGCNPSGFYELVAVLTHIGRNANSGHYIAWVRHENDPVTGSNQIQGASPPSGTSHWWYKFDDNNVSIVSENDIKKLEGGGDWHTAYITLYKAKDLA</sequence>
<dbReference type="GO" id="GO:0016579">
    <property type="term" value="P:protein deubiquitination"/>
    <property type="evidence" value="ECO:0007669"/>
    <property type="project" value="InterPro"/>
</dbReference>
<keyword evidence="4 6" id="KW-0378">Hydrolase</keyword>